<feature type="compositionally biased region" description="Basic and acidic residues" evidence="1">
    <location>
        <begin position="83"/>
        <end position="92"/>
    </location>
</feature>
<evidence type="ECO:0000256" key="1">
    <source>
        <dbReference type="SAM" id="MobiDB-lite"/>
    </source>
</evidence>
<evidence type="ECO:0000313" key="2">
    <source>
        <dbReference type="EMBL" id="KAK7308172.1"/>
    </source>
</evidence>
<keyword evidence="3" id="KW-1185">Reference proteome</keyword>
<sequence length="92" mass="10407">MEILSQSLPSSDSRRRHLVDHGILGSRQLPCVVELGSAFALIEESSQQPTWRCLGILLAWPTFFPWSSWSHSASPDSFTSQRETLHRRVDSV</sequence>
<gene>
    <name evidence="2" type="ORF">VNO77_41769</name>
</gene>
<proteinExistence type="predicted"/>
<evidence type="ECO:0000313" key="3">
    <source>
        <dbReference type="Proteomes" id="UP001367508"/>
    </source>
</evidence>
<reference evidence="2 3" key="1">
    <citation type="submission" date="2024-01" db="EMBL/GenBank/DDBJ databases">
        <title>The genomes of 5 underutilized Papilionoideae crops provide insights into root nodulation and disease resistanc.</title>
        <authorList>
            <person name="Jiang F."/>
        </authorList>
    </citation>
    <scope>NUCLEOTIDE SEQUENCE [LARGE SCALE GENOMIC DNA]</scope>
    <source>
        <strain evidence="2">LVBAO_FW01</strain>
        <tissue evidence="2">Leaves</tissue>
    </source>
</reference>
<comment type="caution">
    <text evidence="2">The sequence shown here is derived from an EMBL/GenBank/DDBJ whole genome shotgun (WGS) entry which is preliminary data.</text>
</comment>
<dbReference type="EMBL" id="JAYMYQ010000010">
    <property type="protein sequence ID" value="KAK7308172.1"/>
    <property type="molecule type" value="Genomic_DNA"/>
</dbReference>
<organism evidence="2 3">
    <name type="scientific">Canavalia gladiata</name>
    <name type="common">Sword bean</name>
    <name type="synonym">Dolichos gladiatus</name>
    <dbReference type="NCBI Taxonomy" id="3824"/>
    <lineage>
        <taxon>Eukaryota</taxon>
        <taxon>Viridiplantae</taxon>
        <taxon>Streptophyta</taxon>
        <taxon>Embryophyta</taxon>
        <taxon>Tracheophyta</taxon>
        <taxon>Spermatophyta</taxon>
        <taxon>Magnoliopsida</taxon>
        <taxon>eudicotyledons</taxon>
        <taxon>Gunneridae</taxon>
        <taxon>Pentapetalae</taxon>
        <taxon>rosids</taxon>
        <taxon>fabids</taxon>
        <taxon>Fabales</taxon>
        <taxon>Fabaceae</taxon>
        <taxon>Papilionoideae</taxon>
        <taxon>50 kb inversion clade</taxon>
        <taxon>NPAAA clade</taxon>
        <taxon>indigoferoid/millettioid clade</taxon>
        <taxon>Phaseoleae</taxon>
        <taxon>Canavalia</taxon>
    </lineage>
</organism>
<feature type="region of interest" description="Disordered" evidence="1">
    <location>
        <begin position="70"/>
        <end position="92"/>
    </location>
</feature>
<dbReference type="Proteomes" id="UP001367508">
    <property type="component" value="Unassembled WGS sequence"/>
</dbReference>
<protein>
    <submittedName>
        <fullName evidence="2">Uncharacterized protein</fullName>
    </submittedName>
</protein>
<name>A0AAN9JZU8_CANGL</name>
<dbReference type="AlphaFoldDB" id="A0AAN9JZU8"/>
<accession>A0AAN9JZU8</accession>